<dbReference type="AlphaFoldDB" id="A0A381QP46"/>
<protein>
    <recommendedName>
        <fullName evidence="2">Secretion system C-terminal sorting domain-containing protein</fullName>
    </recommendedName>
</protein>
<sequence>MNRKLKFLFSLSLILGILWSESIGSDKQEIHPVSLDVYDGTGSLLLHWSFADTIQANEINIYKRSTEEQNFSLISNVSINVDRYLDKRCESLERYFYIVEIKDDRGYSYKSDDIRPAFGTSLPGSDKHENNLSKSIWGLMSQRIKDSFKKNFPEIKDETNDGIVSLLSNDNIHKGSWIENFPLQYLADIRLIMENSTNLVFQNHILEEMKFYEKKYRNELLLTPEEWNKTINNQFSSTKDKWYLLVDSFQGYSDQIEAVPPMLISGAGEYDNDLREILIFVFDPDQLNQKKVSLHHDDENIEIEIIPLLLPGSEMRIKTPSDWEYAQLLIEDQIIDKIDFIANKKIMKTLDRDIIPVESIKGIKSSRENTDIWLNEILWDPRTAELALEVAGVPAGSKNYTVSINNDNLWEVDLEYSLDIQYSDSAFHIDLSNYNEPIVLYYDMVEGSNRHTIEMFKLSSADLISFHRLPDGEKWNDTKKNTFGSENIDQRSVLDASLIPELFVLYQNYPNPFNSNTRISFDLLQDALLSFYVTDATGRVKTIFADKEFYNSGKYNFDWNAESFSTGVYFFTINAEVNGYLPVVFSRKMIYLK</sequence>
<dbReference type="EMBL" id="UINC01001456">
    <property type="protein sequence ID" value="SUZ81131.1"/>
    <property type="molecule type" value="Genomic_DNA"/>
</dbReference>
<reference evidence="1" key="1">
    <citation type="submission" date="2018-05" db="EMBL/GenBank/DDBJ databases">
        <authorList>
            <person name="Lanie J.A."/>
            <person name="Ng W.-L."/>
            <person name="Kazmierczak K.M."/>
            <person name="Andrzejewski T.M."/>
            <person name="Davidsen T.M."/>
            <person name="Wayne K.J."/>
            <person name="Tettelin H."/>
            <person name="Glass J.I."/>
            <person name="Rusch D."/>
            <person name="Podicherti R."/>
            <person name="Tsui H.-C.T."/>
            <person name="Winkler M.E."/>
        </authorList>
    </citation>
    <scope>NUCLEOTIDE SEQUENCE</scope>
</reference>
<dbReference type="NCBIfam" id="TIGR04183">
    <property type="entry name" value="Por_Secre_tail"/>
    <property type="match status" value="1"/>
</dbReference>
<evidence type="ECO:0008006" key="2">
    <source>
        <dbReference type="Google" id="ProtNLM"/>
    </source>
</evidence>
<dbReference type="Gene3D" id="2.60.40.10">
    <property type="entry name" value="Immunoglobulins"/>
    <property type="match status" value="1"/>
</dbReference>
<proteinExistence type="predicted"/>
<dbReference type="InterPro" id="IPR013783">
    <property type="entry name" value="Ig-like_fold"/>
</dbReference>
<gene>
    <name evidence="1" type="ORF">METZ01_LOCUS33985</name>
</gene>
<organism evidence="1">
    <name type="scientific">marine metagenome</name>
    <dbReference type="NCBI Taxonomy" id="408172"/>
    <lineage>
        <taxon>unclassified sequences</taxon>
        <taxon>metagenomes</taxon>
        <taxon>ecological metagenomes</taxon>
    </lineage>
</organism>
<dbReference type="InterPro" id="IPR026444">
    <property type="entry name" value="Secre_tail"/>
</dbReference>
<evidence type="ECO:0000313" key="1">
    <source>
        <dbReference type="EMBL" id="SUZ81131.1"/>
    </source>
</evidence>
<accession>A0A381QP46</accession>
<name>A0A381QP46_9ZZZZ</name>